<name>A0A2U1CE53_9FIRM</name>
<protein>
    <submittedName>
        <fullName evidence="1">Uncharacterized protein</fullName>
    </submittedName>
</protein>
<reference evidence="1 2" key="1">
    <citation type="submission" date="2018-04" db="EMBL/GenBank/DDBJ databases">
        <title>Genomic Encyclopedia of Type Strains, Phase IV (KMG-IV): sequencing the most valuable type-strain genomes for metagenomic binning, comparative biology and taxonomic classification.</title>
        <authorList>
            <person name="Goeker M."/>
        </authorList>
    </citation>
    <scope>NUCLEOTIDE SEQUENCE [LARGE SCALE GENOMIC DNA]</scope>
    <source>
        <strain evidence="1 2">DSM 26588</strain>
    </source>
</reference>
<evidence type="ECO:0000313" key="1">
    <source>
        <dbReference type="EMBL" id="PVY59150.1"/>
    </source>
</evidence>
<accession>A0A2U1CE53</accession>
<dbReference type="EMBL" id="QEKK01000002">
    <property type="protein sequence ID" value="PVY59150.1"/>
    <property type="molecule type" value="Genomic_DNA"/>
</dbReference>
<dbReference type="AlphaFoldDB" id="A0A2U1CE53"/>
<gene>
    <name evidence="1" type="ORF">C7373_102132</name>
</gene>
<dbReference type="GeneID" id="93229265"/>
<sequence>MNDVYELVGMRSVDFTGSGDGKKVEGMNLYLTYEDVHIEGVGTEKVFVTSKRFDSLSFVPEIGARCRLLYNKYGKIADIVPV</sequence>
<proteinExistence type="predicted"/>
<dbReference type="OrthoDB" id="9869746at2"/>
<comment type="caution">
    <text evidence="1">The sequence shown here is derived from an EMBL/GenBank/DDBJ whole genome shotgun (WGS) entry which is preliminary data.</text>
</comment>
<organism evidence="1 2">
    <name type="scientific">Intestinimonas butyriciproducens</name>
    <dbReference type="NCBI Taxonomy" id="1297617"/>
    <lineage>
        <taxon>Bacteria</taxon>
        <taxon>Bacillati</taxon>
        <taxon>Bacillota</taxon>
        <taxon>Clostridia</taxon>
        <taxon>Eubacteriales</taxon>
        <taxon>Intestinimonas</taxon>
    </lineage>
</organism>
<evidence type="ECO:0000313" key="2">
    <source>
        <dbReference type="Proteomes" id="UP000245778"/>
    </source>
</evidence>
<dbReference type="RefSeq" id="WP_116721673.1">
    <property type="nucleotide sequence ID" value="NZ_CP011524.1"/>
</dbReference>
<dbReference type="Proteomes" id="UP000245778">
    <property type="component" value="Unassembled WGS sequence"/>
</dbReference>